<dbReference type="Pfam" id="PF17906">
    <property type="entry name" value="HTH_48"/>
    <property type="match status" value="1"/>
</dbReference>
<dbReference type="GO" id="GO:0046975">
    <property type="term" value="F:histone H3K36 methyltransferase activity"/>
    <property type="evidence" value="ECO:0007669"/>
    <property type="project" value="TreeGrafter"/>
</dbReference>
<proteinExistence type="predicted"/>
<keyword evidence="3" id="KW-1185">Reference proteome</keyword>
<comment type="caution">
    <text evidence="2">The sequence shown here is derived from an EMBL/GenBank/DDBJ whole genome shotgun (WGS) entry which is preliminary data.</text>
</comment>
<dbReference type="GO" id="GO:0003690">
    <property type="term" value="F:double-stranded DNA binding"/>
    <property type="evidence" value="ECO:0007669"/>
    <property type="project" value="TreeGrafter"/>
</dbReference>
<evidence type="ECO:0000313" key="3">
    <source>
        <dbReference type="Proteomes" id="UP000887159"/>
    </source>
</evidence>
<feature type="domain" description="Mos1 transposase HTH" evidence="1">
    <location>
        <begin position="4"/>
        <end position="38"/>
    </location>
</feature>
<accession>A0A8X6SZE4</accession>
<evidence type="ECO:0000259" key="1">
    <source>
        <dbReference type="Pfam" id="PF17906"/>
    </source>
</evidence>
<dbReference type="InterPro" id="IPR041426">
    <property type="entry name" value="Mos1_HTH"/>
</dbReference>
<dbReference type="Proteomes" id="UP000887159">
    <property type="component" value="Unassembled WGS sequence"/>
</dbReference>
<dbReference type="GO" id="GO:0003697">
    <property type="term" value="F:single-stranded DNA binding"/>
    <property type="evidence" value="ECO:0007669"/>
    <property type="project" value="TreeGrafter"/>
</dbReference>
<dbReference type="GO" id="GO:0035861">
    <property type="term" value="C:site of double-strand break"/>
    <property type="evidence" value="ECO:0007669"/>
    <property type="project" value="TreeGrafter"/>
</dbReference>
<dbReference type="GO" id="GO:0000729">
    <property type="term" value="P:DNA double-strand break processing"/>
    <property type="evidence" value="ECO:0007669"/>
    <property type="project" value="TreeGrafter"/>
</dbReference>
<sequence>MVTGENASQVAEIANVVYGANTITANYVQFWFRRFRSGILDVKDASRTGRSVVENVDKITKIIEVDRHVSNRRITQELNIDHNTVLNYFRKVGFKKKLHVWGSHQLTPKNMMDRISI</sequence>
<dbReference type="InterPro" id="IPR052709">
    <property type="entry name" value="Transposase-MT_Hybrid"/>
</dbReference>
<evidence type="ECO:0000313" key="2">
    <source>
        <dbReference type="EMBL" id="GFY17136.1"/>
    </source>
</evidence>
<dbReference type="GO" id="GO:0044774">
    <property type="term" value="P:mitotic DNA integrity checkpoint signaling"/>
    <property type="evidence" value="ECO:0007669"/>
    <property type="project" value="TreeGrafter"/>
</dbReference>
<dbReference type="GO" id="GO:0044547">
    <property type="term" value="F:DNA topoisomerase binding"/>
    <property type="evidence" value="ECO:0007669"/>
    <property type="project" value="TreeGrafter"/>
</dbReference>
<dbReference type="PANTHER" id="PTHR46060:SF2">
    <property type="entry name" value="HISTONE-LYSINE N-METHYLTRANSFERASE SETMAR"/>
    <property type="match status" value="1"/>
</dbReference>
<dbReference type="GO" id="GO:0031297">
    <property type="term" value="P:replication fork processing"/>
    <property type="evidence" value="ECO:0007669"/>
    <property type="project" value="TreeGrafter"/>
</dbReference>
<dbReference type="PANTHER" id="PTHR46060">
    <property type="entry name" value="MARINER MOS1 TRANSPOSASE-LIKE PROTEIN"/>
    <property type="match status" value="1"/>
</dbReference>
<reference evidence="2" key="1">
    <citation type="submission" date="2020-08" db="EMBL/GenBank/DDBJ databases">
        <title>Multicomponent nature underlies the extraordinary mechanical properties of spider dragline silk.</title>
        <authorList>
            <person name="Kono N."/>
            <person name="Nakamura H."/>
            <person name="Mori M."/>
            <person name="Yoshida Y."/>
            <person name="Ohtoshi R."/>
            <person name="Malay A.D."/>
            <person name="Moran D.A.P."/>
            <person name="Tomita M."/>
            <person name="Numata K."/>
            <person name="Arakawa K."/>
        </authorList>
    </citation>
    <scope>NUCLEOTIDE SEQUENCE</scope>
</reference>
<dbReference type="GO" id="GO:0006303">
    <property type="term" value="P:double-strand break repair via nonhomologous end joining"/>
    <property type="evidence" value="ECO:0007669"/>
    <property type="project" value="TreeGrafter"/>
</dbReference>
<organism evidence="2 3">
    <name type="scientific">Trichonephila clavipes</name>
    <name type="common">Golden silk orbweaver</name>
    <name type="synonym">Nephila clavipes</name>
    <dbReference type="NCBI Taxonomy" id="2585209"/>
    <lineage>
        <taxon>Eukaryota</taxon>
        <taxon>Metazoa</taxon>
        <taxon>Ecdysozoa</taxon>
        <taxon>Arthropoda</taxon>
        <taxon>Chelicerata</taxon>
        <taxon>Arachnida</taxon>
        <taxon>Araneae</taxon>
        <taxon>Araneomorphae</taxon>
        <taxon>Entelegynae</taxon>
        <taxon>Araneoidea</taxon>
        <taxon>Nephilidae</taxon>
        <taxon>Trichonephila</taxon>
    </lineage>
</organism>
<dbReference type="EMBL" id="BMAU01021343">
    <property type="protein sequence ID" value="GFY17136.1"/>
    <property type="molecule type" value="Genomic_DNA"/>
</dbReference>
<dbReference type="GO" id="GO:0000014">
    <property type="term" value="F:single-stranded DNA endodeoxyribonuclease activity"/>
    <property type="evidence" value="ECO:0007669"/>
    <property type="project" value="TreeGrafter"/>
</dbReference>
<dbReference type="AlphaFoldDB" id="A0A8X6SZE4"/>
<dbReference type="GO" id="GO:0000793">
    <property type="term" value="C:condensed chromosome"/>
    <property type="evidence" value="ECO:0007669"/>
    <property type="project" value="TreeGrafter"/>
</dbReference>
<dbReference type="GO" id="GO:0042800">
    <property type="term" value="F:histone H3K4 methyltransferase activity"/>
    <property type="evidence" value="ECO:0007669"/>
    <property type="project" value="TreeGrafter"/>
</dbReference>
<gene>
    <name evidence="2" type="primary">EAI_04805</name>
    <name evidence="2" type="ORF">TNCV_1089121</name>
</gene>
<dbReference type="GO" id="GO:0005634">
    <property type="term" value="C:nucleus"/>
    <property type="evidence" value="ECO:0007669"/>
    <property type="project" value="TreeGrafter"/>
</dbReference>
<protein>
    <submittedName>
        <fullName evidence="2">Histone-lysine N-methyltransferase SETMAR</fullName>
    </submittedName>
</protein>
<dbReference type="GO" id="GO:0015074">
    <property type="term" value="P:DNA integration"/>
    <property type="evidence" value="ECO:0007669"/>
    <property type="project" value="TreeGrafter"/>
</dbReference>
<name>A0A8X6SZE4_TRICX</name>